<reference evidence="3" key="1">
    <citation type="journal article" date="2015" name="Nature">
        <title>rRNA introns, odd ribosomes, and small enigmatic genomes across a large radiation of phyla.</title>
        <authorList>
            <person name="Brown C.T."/>
            <person name="Hug L.A."/>
            <person name="Thomas B.C."/>
            <person name="Sharon I."/>
            <person name="Castelle C.J."/>
            <person name="Singh A."/>
            <person name="Wilkins M.J."/>
            <person name="Williams K.H."/>
            <person name="Banfield J.F."/>
        </authorList>
    </citation>
    <scope>NUCLEOTIDE SEQUENCE [LARGE SCALE GENOMIC DNA]</scope>
</reference>
<evidence type="ECO:0000313" key="4">
    <source>
        <dbReference type="Proteomes" id="UP000034036"/>
    </source>
</evidence>
<dbReference type="InterPro" id="IPR043005">
    <property type="entry name" value="MvaI_BcnI_rec"/>
</dbReference>
<organism evidence="3 4">
    <name type="scientific">Candidatus Giovannonibacteria bacterium GW2011_GWF2_42_19</name>
    <dbReference type="NCBI Taxonomy" id="1618659"/>
    <lineage>
        <taxon>Bacteria</taxon>
        <taxon>Candidatus Giovannoniibacteriota</taxon>
    </lineage>
</organism>
<feature type="domain" description="MvaI/BcnI restriction endonuclease" evidence="2">
    <location>
        <begin position="51"/>
        <end position="267"/>
    </location>
</feature>
<dbReference type="Gene3D" id="3.30.70.3570">
    <property type="entry name" value="MvaI/BcnI restriction endonuclease, recognition domain"/>
    <property type="match status" value="1"/>
</dbReference>
<proteinExistence type="predicted"/>
<sequence length="274" mass="31476">MRGWCPQGRGGASPLPRTDERSEFGTGREQTRFFHQMTMQKWTLIQIKIALKELSDKEWVKSNRTHNTGIGKTLEDYLGITENNIALPDFGVMELKSQRAGTASMMTLFTKKPEGVTNAEILKRFGYPDPEYPKHLILHQTITNGKKNARGFHCKIDEKDGKLLILKNRTVLGYYELEFLRQKAAEKIGNGLILVFADCKKENGDEYFHYKEAWLLKNIDPKQFLALSKYDIRLGVYRSGKNAGKPHDHGSAFRLTRLSEKTFPLLFKTHKKIL</sequence>
<dbReference type="AlphaFoldDB" id="A0A0G1CG61"/>
<dbReference type="InterPro" id="IPR029127">
    <property type="entry name" value="MvaI_BcnI"/>
</dbReference>
<dbReference type="Pfam" id="PF15515">
    <property type="entry name" value="MvaI_BcnI"/>
    <property type="match status" value="1"/>
</dbReference>
<comment type="caution">
    <text evidence="3">The sequence shown here is derived from an EMBL/GenBank/DDBJ whole genome shotgun (WGS) entry which is preliminary data.</text>
</comment>
<feature type="region of interest" description="Disordered" evidence="1">
    <location>
        <begin position="1"/>
        <end position="29"/>
    </location>
</feature>
<evidence type="ECO:0000259" key="2">
    <source>
        <dbReference type="Pfam" id="PF15515"/>
    </source>
</evidence>
<dbReference type="Gene3D" id="3.40.210.20">
    <property type="entry name" value="MvaI/BcnI restriction endonuclease, catalytic domain"/>
    <property type="match status" value="1"/>
</dbReference>
<evidence type="ECO:0000256" key="1">
    <source>
        <dbReference type="SAM" id="MobiDB-lite"/>
    </source>
</evidence>
<dbReference type="InterPro" id="IPR043004">
    <property type="entry name" value="MvaI_BcnI_cat"/>
</dbReference>
<dbReference type="Proteomes" id="UP000034036">
    <property type="component" value="Unassembled WGS sequence"/>
</dbReference>
<gene>
    <name evidence="3" type="ORF">UV11_C0007G0014</name>
</gene>
<dbReference type="STRING" id="1618659.UV11_C0007G0014"/>
<accession>A0A0G1CG61</accession>
<evidence type="ECO:0000313" key="3">
    <source>
        <dbReference type="EMBL" id="KKS48558.1"/>
    </source>
</evidence>
<name>A0A0G1CG61_9BACT</name>
<protein>
    <recommendedName>
        <fullName evidence="2">MvaI/BcnI restriction endonuclease domain-containing protein</fullName>
    </recommendedName>
</protein>
<dbReference type="EMBL" id="LCDF01000007">
    <property type="protein sequence ID" value="KKS48558.1"/>
    <property type="molecule type" value="Genomic_DNA"/>
</dbReference>
<dbReference type="CDD" id="cd22344">
    <property type="entry name" value="PDDEXK_nuclease"/>
    <property type="match status" value="1"/>
</dbReference>